<dbReference type="PANTHER" id="PTHR42718">
    <property type="entry name" value="MAJOR FACILITATOR SUPERFAMILY MULTIDRUG TRANSPORTER MFSC"/>
    <property type="match status" value="1"/>
</dbReference>
<dbReference type="GO" id="GO:0005886">
    <property type="term" value="C:plasma membrane"/>
    <property type="evidence" value="ECO:0007669"/>
    <property type="project" value="UniProtKB-SubCell"/>
</dbReference>
<feature type="transmembrane region" description="Helical" evidence="8">
    <location>
        <begin position="160"/>
        <end position="181"/>
    </location>
</feature>
<feature type="transmembrane region" description="Helical" evidence="8">
    <location>
        <begin position="317"/>
        <end position="334"/>
    </location>
</feature>
<dbReference type="PANTHER" id="PTHR42718:SF46">
    <property type="entry name" value="BLR6921 PROTEIN"/>
    <property type="match status" value="1"/>
</dbReference>
<dbReference type="SUPFAM" id="SSF103473">
    <property type="entry name" value="MFS general substrate transporter"/>
    <property type="match status" value="1"/>
</dbReference>
<dbReference type="STRING" id="1993.SAMN04489713_101251"/>
<evidence type="ECO:0000313" key="11">
    <source>
        <dbReference type="Proteomes" id="UP000183413"/>
    </source>
</evidence>
<keyword evidence="2" id="KW-0813">Transport</keyword>
<feature type="domain" description="Major facilitator superfamily (MFS) profile" evidence="9">
    <location>
        <begin position="8"/>
        <end position="435"/>
    </location>
</feature>
<feature type="transmembrane region" description="Helical" evidence="8">
    <location>
        <begin position="216"/>
        <end position="232"/>
    </location>
</feature>
<dbReference type="Gene3D" id="1.20.1720.10">
    <property type="entry name" value="Multidrug resistance protein D"/>
    <property type="match status" value="1"/>
</dbReference>
<dbReference type="eggNOG" id="COG0477">
    <property type="taxonomic scope" value="Bacteria"/>
</dbReference>
<evidence type="ECO:0000256" key="4">
    <source>
        <dbReference type="ARBA" id="ARBA00022692"/>
    </source>
</evidence>
<keyword evidence="4 8" id="KW-0812">Transmembrane</keyword>
<dbReference type="InterPro" id="IPR036259">
    <property type="entry name" value="MFS_trans_sf"/>
</dbReference>
<dbReference type="RefSeq" id="WP_075019674.1">
    <property type="nucleotide sequence ID" value="NZ_FOVH01000001.1"/>
</dbReference>
<evidence type="ECO:0000313" key="10">
    <source>
        <dbReference type="EMBL" id="SFN10514.1"/>
    </source>
</evidence>
<feature type="transmembrane region" description="Helical" evidence="8">
    <location>
        <begin position="193"/>
        <end position="210"/>
    </location>
</feature>
<accession>A0A1I4W9V0</accession>
<evidence type="ECO:0000256" key="8">
    <source>
        <dbReference type="SAM" id="Phobius"/>
    </source>
</evidence>
<keyword evidence="3" id="KW-1003">Cell membrane</keyword>
<feature type="transmembrane region" description="Helical" evidence="8">
    <location>
        <begin position="46"/>
        <end position="63"/>
    </location>
</feature>
<dbReference type="Pfam" id="PF07690">
    <property type="entry name" value="MFS_1"/>
    <property type="match status" value="1"/>
</dbReference>
<comment type="subcellular location">
    <subcellularLocation>
        <location evidence="1">Cell membrane</location>
        <topology evidence="1">Multi-pass membrane protein</topology>
    </subcellularLocation>
</comment>
<feature type="transmembrane region" description="Helical" evidence="8">
    <location>
        <begin position="252"/>
        <end position="272"/>
    </location>
</feature>
<keyword evidence="5 8" id="KW-1133">Transmembrane helix</keyword>
<dbReference type="GO" id="GO:0022857">
    <property type="term" value="F:transmembrane transporter activity"/>
    <property type="evidence" value="ECO:0007669"/>
    <property type="project" value="InterPro"/>
</dbReference>
<evidence type="ECO:0000259" key="9">
    <source>
        <dbReference type="PROSITE" id="PS50850"/>
    </source>
</evidence>
<evidence type="ECO:0000256" key="1">
    <source>
        <dbReference type="ARBA" id="ARBA00004651"/>
    </source>
</evidence>
<feature type="transmembrane region" description="Helical" evidence="8">
    <location>
        <begin position="284"/>
        <end position="305"/>
    </location>
</feature>
<dbReference type="AlphaFoldDB" id="A0A1I4W9V0"/>
<sequence length="457" mass="46110">MTPRHRLVLALACAAQFMVVLDVSVVNVALPAIQARLDVAPADLPWIVNAYALPFAGLLLLGGRLADLCGLRRTLVLGLALFTLASLACGLAGSPAAIIAARACQGAGAAVLAPATLTVLTTTFEEDVRPRALAAWTAVGLAGGTAGNLAGGLLTDALSWRWIFLVNVPVGALALLPAGLLPGRTGGRRRLDVPGAALATGGVTALTFGITRGWNAPALVIGAAALAAFAVVQSRSPAPLIPLRLLRVRAVAAGNATMLLAGACLNPMWFFLALSMQNVLHLTAFQTGLGFLPHTLLTIAVALHVTPRLMRHASDRALITAGALIAAAGFLWQSRLSPGGAYLPDVLGPAVLISAGGGLLNTPLTNAVTSGAPSGDAGAASGLMNTTKQAGAALGLAALAALTAREETYDRAFLTMAALLLAAAATARALPGQDRGSPATARRPGQHDDHGAGSKPA</sequence>
<evidence type="ECO:0000256" key="5">
    <source>
        <dbReference type="ARBA" id="ARBA00022989"/>
    </source>
</evidence>
<dbReference type="CDD" id="cd17321">
    <property type="entry name" value="MFS_MMR_MDR_like"/>
    <property type="match status" value="1"/>
</dbReference>
<dbReference type="InParanoid" id="A0A1I4W9V0"/>
<feature type="region of interest" description="Disordered" evidence="7">
    <location>
        <begin position="430"/>
        <end position="457"/>
    </location>
</feature>
<name>A0A1I4W9V0_9ACTN</name>
<dbReference type="EMBL" id="FOVH01000001">
    <property type="protein sequence ID" value="SFN10514.1"/>
    <property type="molecule type" value="Genomic_DNA"/>
</dbReference>
<evidence type="ECO:0000256" key="6">
    <source>
        <dbReference type="ARBA" id="ARBA00023136"/>
    </source>
</evidence>
<organism evidence="10 11">
    <name type="scientific">Actinomadura madurae</name>
    <dbReference type="NCBI Taxonomy" id="1993"/>
    <lineage>
        <taxon>Bacteria</taxon>
        <taxon>Bacillati</taxon>
        <taxon>Actinomycetota</taxon>
        <taxon>Actinomycetes</taxon>
        <taxon>Streptosporangiales</taxon>
        <taxon>Thermomonosporaceae</taxon>
        <taxon>Actinomadura</taxon>
    </lineage>
</organism>
<dbReference type="Gene3D" id="1.20.1250.20">
    <property type="entry name" value="MFS general substrate transporter like domains"/>
    <property type="match status" value="1"/>
</dbReference>
<evidence type="ECO:0000256" key="7">
    <source>
        <dbReference type="SAM" id="MobiDB-lite"/>
    </source>
</evidence>
<dbReference type="Proteomes" id="UP000183413">
    <property type="component" value="Unassembled WGS sequence"/>
</dbReference>
<proteinExistence type="predicted"/>
<feature type="compositionally biased region" description="Basic and acidic residues" evidence="7">
    <location>
        <begin position="445"/>
        <end position="457"/>
    </location>
</feature>
<reference evidence="10 11" key="1">
    <citation type="submission" date="2016-10" db="EMBL/GenBank/DDBJ databases">
        <authorList>
            <person name="de Groot N.N."/>
        </authorList>
    </citation>
    <scope>NUCLEOTIDE SEQUENCE [LARGE SCALE GENOMIC DNA]</scope>
    <source>
        <strain evidence="10 11">DSM 43067</strain>
    </source>
</reference>
<protein>
    <submittedName>
        <fullName evidence="10">Drug resistance transporter, EmrB/QacA subfamily</fullName>
    </submittedName>
</protein>
<gene>
    <name evidence="10" type="ORF">SAMN04489713_101251</name>
</gene>
<dbReference type="InterPro" id="IPR011701">
    <property type="entry name" value="MFS"/>
</dbReference>
<feature type="transmembrane region" description="Helical" evidence="8">
    <location>
        <begin position="75"/>
        <end position="93"/>
    </location>
</feature>
<evidence type="ECO:0000256" key="3">
    <source>
        <dbReference type="ARBA" id="ARBA00022475"/>
    </source>
</evidence>
<keyword evidence="11" id="KW-1185">Reference proteome</keyword>
<feature type="transmembrane region" description="Helical" evidence="8">
    <location>
        <begin position="132"/>
        <end position="154"/>
    </location>
</feature>
<keyword evidence="6 8" id="KW-0472">Membrane</keyword>
<dbReference type="PROSITE" id="PS50850">
    <property type="entry name" value="MFS"/>
    <property type="match status" value="1"/>
</dbReference>
<evidence type="ECO:0000256" key="2">
    <source>
        <dbReference type="ARBA" id="ARBA00022448"/>
    </source>
</evidence>
<dbReference type="InterPro" id="IPR020846">
    <property type="entry name" value="MFS_dom"/>
</dbReference>
<feature type="transmembrane region" description="Helical" evidence="8">
    <location>
        <begin position="99"/>
        <end position="120"/>
    </location>
</feature>